<dbReference type="InterPro" id="IPR050321">
    <property type="entry name" value="Glycosyltr_2/OpgH_subfam"/>
</dbReference>
<keyword evidence="6 8" id="KW-0472">Membrane</keyword>
<feature type="transmembrane region" description="Helical" evidence="8">
    <location>
        <begin position="558"/>
        <end position="577"/>
    </location>
</feature>
<dbReference type="SUPFAM" id="SSF53448">
    <property type="entry name" value="Nucleotide-diphospho-sugar transferases"/>
    <property type="match status" value="1"/>
</dbReference>
<dbReference type="GO" id="GO:0016757">
    <property type="term" value="F:glycosyltransferase activity"/>
    <property type="evidence" value="ECO:0007669"/>
    <property type="project" value="UniProtKB-KW"/>
</dbReference>
<keyword evidence="4 8" id="KW-0812">Transmembrane</keyword>
<sequence>MDLGAYILSQNRIPVDDMANQECWNASDDMTEKYRDPSEDVETGAVSPESSGSEKVEITQNASKDTKPGFFRRSYNSFRDIYSPTDEPPLVLPTCPNDDEKLSYFNMGRITFFSFGIFSFLALGAGMWLFTITAPYYYWFGLFAFINCVYLFLSYGIGLIGKDYDYKAHLARLAAHPIREETAPTVDIYLPCCHEPLEILENTYEHIIKLDYPASKLRVYVMDDGNLESVRELARKYGFMYHVRDDRPHLRKAGNLRWNFTSTHGEFFVIFDADFCPRPELVKELIVEHLDDEKIAIVQTPQWFRSTSDQTWVEQGAGATQELFYRVIQVNRDRLGGAICVGTNAMYRRAALEAVGGTADIGHSEDVRYMPLCLATGICPNSPRALFSQQMRWATGSTTLLSNPAFWKSNLTPMQKLCYFSGFLYYLCMSLNLIIGPVPGVLPLALRPKWVKVWNALPSYIYGLAILPLWAKGNYKFNVQPVLTLQSHAYLMAIKDGLFKIDAPWAVSGDAKAHKSDKHRNMRIFCCIWVIIVTGAMIGLGVWRLLPGGGLDAWYDPLPLFLFTAYNLYKTHFFVFANW</sequence>
<feature type="transmembrane region" description="Helical" evidence="8">
    <location>
        <begin position="453"/>
        <end position="471"/>
    </location>
</feature>
<evidence type="ECO:0000256" key="6">
    <source>
        <dbReference type="ARBA" id="ARBA00023136"/>
    </source>
</evidence>
<feature type="transmembrane region" description="Helical" evidence="8">
    <location>
        <begin position="417"/>
        <end position="441"/>
    </location>
</feature>
<feature type="domain" description="Glycosyltransferase 2-like" evidence="9">
    <location>
        <begin position="188"/>
        <end position="355"/>
    </location>
</feature>
<dbReference type="PANTHER" id="PTHR43867">
    <property type="entry name" value="CELLULOSE SYNTHASE CATALYTIC SUBUNIT A [UDP-FORMING]"/>
    <property type="match status" value="1"/>
</dbReference>
<name>A0A9N9VT31_9HYPO</name>
<evidence type="ECO:0000313" key="11">
    <source>
        <dbReference type="Proteomes" id="UP000696573"/>
    </source>
</evidence>
<dbReference type="InterPro" id="IPR001173">
    <property type="entry name" value="Glyco_trans_2-like"/>
</dbReference>
<evidence type="ECO:0000256" key="2">
    <source>
        <dbReference type="ARBA" id="ARBA00022676"/>
    </source>
</evidence>
<evidence type="ECO:0000256" key="8">
    <source>
        <dbReference type="SAM" id="Phobius"/>
    </source>
</evidence>
<dbReference type="InterPro" id="IPR029044">
    <property type="entry name" value="Nucleotide-diphossugar_trans"/>
</dbReference>
<dbReference type="GO" id="GO:0016020">
    <property type="term" value="C:membrane"/>
    <property type="evidence" value="ECO:0007669"/>
    <property type="project" value="UniProtKB-SubCell"/>
</dbReference>
<evidence type="ECO:0000259" key="9">
    <source>
        <dbReference type="Pfam" id="PF00535"/>
    </source>
</evidence>
<feature type="region of interest" description="Disordered" evidence="7">
    <location>
        <begin position="31"/>
        <end position="68"/>
    </location>
</feature>
<organism evidence="10 11">
    <name type="scientific">Clonostachys rhizophaga</name>
    <dbReference type="NCBI Taxonomy" id="160324"/>
    <lineage>
        <taxon>Eukaryota</taxon>
        <taxon>Fungi</taxon>
        <taxon>Dikarya</taxon>
        <taxon>Ascomycota</taxon>
        <taxon>Pezizomycotina</taxon>
        <taxon>Sordariomycetes</taxon>
        <taxon>Hypocreomycetidae</taxon>
        <taxon>Hypocreales</taxon>
        <taxon>Bionectriaceae</taxon>
        <taxon>Clonostachys</taxon>
    </lineage>
</organism>
<dbReference type="EMBL" id="CABFNQ020000741">
    <property type="protein sequence ID" value="CAH0031159.1"/>
    <property type="molecule type" value="Genomic_DNA"/>
</dbReference>
<dbReference type="AlphaFoldDB" id="A0A9N9VT31"/>
<dbReference type="CDD" id="cd06421">
    <property type="entry name" value="CESA_CelA_like"/>
    <property type="match status" value="1"/>
</dbReference>
<feature type="transmembrane region" description="Helical" evidence="8">
    <location>
        <begin position="524"/>
        <end position="546"/>
    </location>
</feature>
<keyword evidence="11" id="KW-1185">Reference proteome</keyword>
<dbReference type="OrthoDB" id="72851at2759"/>
<evidence type="ECO:0000256" key="7">
    <source>
        <dbReference type="SAM" id="MobiDB-lite"/>
    </source>
</evidence>
<accession>A0A9N9VT31</accession>
<feature type="transmembrane region" description="Helical" evidence="8">
    <location>
        <begin position="110"/>
        <end position="130"/>
    </location>
</feature>
<keyword evidence="2" id="KW-0328">Glycosyltransferase</keyword>
<proteinExistence type="predicted"/>
<dbReference type="Proteomes" id="UP000696573">
    <property type="component" value="Unassembled WGS sequence"/>
</dbReference>
<feature type="transmembrane region" description="Helical" evidence="8">
    <location>
        <begin position="136"/>
        <end position="160"/>
    </location>
</feature>
<reference evidence="10" key="1">
    <citation type="submission" date="2021-10" db="EMBL/GenBank/DDBJ databases">
        <authorList>
            <person name="Piombo E."/>
        </authorList>
    </citation>
    <scope>NUCLEOTIDE SEQUENCE</scope>
</reference>
<keyword evidence="3" id="KW-0808">Transferase</keyword>
<comment type="caution">
    <text evidence="10">The sequence shown here is derived from an EMBL/GenBank/DDBJ whole genome shotgun (WGS) entry which is preliminary data.</text>
</comment>
<gene>
    <name evidence="10" type="ORF">CRHIZ90672A_00009761</name>
</gene>
<dbReference type="Pfam" id="PF00535">
    <property type="entry name" value="Glycos_transf_2"/>
    <property type="match status" value="1"/>
</dbReference>
<dbReference type="Gene3D" id="3.90.550.10">
    <property type="entry name" value="Spore Coat Polysaccharide Biosynthesis Protein SpsA, Chain A"/>
    <property type="match status" value="1"/>
</dbReference>
<evidence type="ECO:0000256" key="1">
    <source>
        <dbReference type="ARBA" id="ARBA00004141"/>
    </source>
</evidence>
<protein>
    <recommendedName>
        <fullName evidence="9">Glycosyltransferase 2-like domain-containing protein</fullName>
    </recommendedName>
</protein>
<dbReference type="PANTHER" id="PTHR43867:SF2">
    <property type="entry name" value="CELLULOSE SYNTHASE CATALYTIC SUBUNIT A [UDP-FORMING]"/>
    <property type="match status" value="1"/>
</dbReference>
<keyword evidence="5 8" id="KW-1133">Transmembrane helix</keyword>
<evidence type="ECO:0000313" key="10">
    <source>
        <dbReference type="EMBL" id="CAH0031159.1"/>
    </source>
</evidence>
<evidence type="ECO:0000256" key="3">
    <source>
        <dbReference type="ARBA" id="ARBA00022679"/>
    </source>
</evidence>
<evidence type="ECO:0000256" key="5">
    <source>
        <dbReference type="ARBA" id="ARBA00022989"/>
    </source>
</evidence>
<evidence type="ECO:0000256" key="4">
    <source>
        <dbReference type="ARBA" id="ARBA00022692"/>
    </source>
</evidence>
<comment type="subcellular location">
    <subcellularLocation>
        <location evidence="1">Membrane</location>
        <topology evidence="1">Multi-pass membrane protein</topology>
    </subcellularLocation>
</comment>